<keyword evidence="5" id="KW-0472">Membrane</keyword>
<dbReference type="GO" id="GO:0050660">
    <property type="term" value="F:flavin adenine dinucleotide binding"/>
    <property type="evidence" value="ECO:0007669"/>
    <property type="project" value="TreeGrafter"/>
</dbReference>
<dbReference type="AlphaFoldDB" id="A0A3P7QEA8"/>
<dbReference type="InterPro" id="IPR023173">
    <property type="entry name" value="NADPH_Cyt_P450_Rdtase_alpha"/>
</dbReference>
<evidence type="ECO:0000256" key="4">
    <source>
        <dbReference type="ARBA" id="ARBA00023002"/>
    </source>
</evidence>
<dbReference type="InterPro" id="IPR003097">
    <property type="entry name" value="CysJ-like_FAD-binding"/>
</dbReference>
<dbReference type="GO" id="GO:0030586">
    <property type="term" value="F:[methionine synthase] reductase (NADPH) activity"/>
    <property type="evidence" value="ECO:0007669"/>
    <property type="project" value="TreeGrafter"/>
</dbReference>
<dbReference type="GO" id="GO:0009086">
    <property type="term" value="P:methionine biosynthetic process"/>
    <property type="evidence" value="ECO:0007669"/>
    <property type="project" value="TreeGrafter"/>
</dbReference>
<dbReference type="GO" id="GO:0010181">
    <property type="term" value="F:FMN binding"/>
    <property type="evidence" value="ECO:0007669"/>
    <property type="project" value="TreeGrafter"/>
</dbReference>
<dbReference type="Proteomes" id="UP000281553">
    <property type="component" value="Unassembled WGS sequence"/>
</dbReference>
<evidence type="ECO:0000256" key="5">
    <source>
        <dbReference type="SAM" id="Phobius"/>
    </source>
</evidence>
<dbReference type="PANTHER" id="PTHR19384">
    <property type="entry name" value="NITRIC OXIDE SYNTHASE-RELATED"/>
    <property type="match status" value="1"/>
</dbReference>
<keyword evidence="3" id="KW-0274">FAD</keyword>
<dbReference type="Gene3D" id="2.40.30.10">
    <property type="entry name" value="Translation factors"/>
    <property type="match status" value="1"/>
</dbReference>
<feature type="transmembrane region" description="Helical" evidence="5">
    <location>
        <begin position="304"/>
        <end position="324"/>
    </location>
</feature>
<dbReference type="InterPro" id="IPR039261">
    <property type="entry name" value="FNR_nucleotide-bd"/>
</dbReference>
<dbReference type="InterPro" id="IPR017938">
    <property type="entry name" value="Riboflavin_synthase-like_b-brl"/>
</dbReference>
<dbReference type="PANTHER" id="PTHR19384:SF84">
    <property type="entry name" value="METHIONINE SYNTHASE REDUCTASE"/>
    <property type="match status" value="1"/>
</dbReference>
<dbReference type="PROSITE" id="PS51384">
    <property type="entry name" value="FAD_FR"/>
    <property type="match status" value="1"/>
</dbReference>
<dbReference type="Pfam" id="PF00667">
    <property type="entry name" value="FAD_binding_1"/>
    <property type="match status" value="1"/>
</dbReference>
<keyword evidence="8" id="KW-1185">Reference proteome</keyword>
<dbReference type="InterPro" id="IPR017927">
    <property type="entry name" value="FAD-bd_FR_type"/>
</dbReference>
<keyword evidence="4" id="KW-0560">Oxidoreductase</keyword>
<evidence type="ECO:0000256" key="1">
    <source>
        <dbReference type="ARBA" id="ARBA00001974"/>
    </source>
</evidence>
<evidence type="ECO:0000313" key="7">
    <source>
        <dbReference type="EMBL" id="VDN30282.1"/>
    </source>
</evidence>
<organism evidence="7 8">
    <name type="scientific">Dibothriocephalus latus</name>
    <name type="common">Fish tapeworm</name>
    <name type="synonym">Diphyllobothrium latum</name>
    <dbReference type="NCBI Taxonomy" id="60516"/>
    <lineage>
        <taxon>Eukaryota</taxon>
        <taxon>Metazoa</taxon>
        <taxon>Spiralia</taxon>
        <taxon>Lophotrochozoa</taxon>
        <taxon>Platyhelminthes</taxon>
        <taxon>Cestoda</taxon>
        <taxon>Eucestoda</taxon>
        <taxon>Diphyllobothriidea</taxon>
        <taxon>Diphyllobothriidae</taxon>
        <taxon>Dibothriocephalus</taxon>
    </lineage>
</organism>
<accession>A0A3P7QEA8</accession>
<sequence>MKLTKVEAVSSSAVEFPKILKDHYCADKFEVSSIERLNEGGSKAVYKVSLRRKEGENFLYTPGDSISLICSNAEDDVSWLLDHTDLEGSSPDQSLLIEREQTKKSNPGLPLNVCISPRLLMRHFLELHSPASRRTLNLLVNHFKSDTCPTSRVQKALLHQLVGREGAPLYNRWIRDNNLTVMDLIATFDACHPTVTALLDLFPSLRPRPYSLVNECTVCTGDDHQQLVFVYTRVDFCATEDLGTVEGVTFRRYQRPHGTCTGWLEDLRKKLTGSSSKVDLLVRPRENMNKFRHPSVDISSKENAPLILIAAGTGIAPFISFLQYRRRQRQQVRRFPCNTLNLRQSSVIR</sequence>
<reference evidence="7 8" key="1">
    <citation type="submission" date="2018-11" db="EMBL/GenBank/DDBJ databases">
        <authorList>
            <consortium name="Pathogen Informatics"/>
        </authorList>
    </citation>
    <scope>NUCLEOTIDE SEQUENCE [LARGE SCALE GENOMIC DNA]</scope>
</reference>
<evidence type="ECO:0000313" key="8">
    <source>
        <dbReference type="Proteomes" id="UP000281553"/>
    </source>
</evidence>
<dbReference type="GO" id="GO:0050667">
    <property type="term" value="P:homocysteine metabolic process"/>
    <property type="evidence" value="ECO:0007669"/>
    <property type="project" value="TreeGrafter"/>
</dbReference>
<keyword evidence="5" id="KW-1133">Transmembrane helix</keyword>
<name>A0A3P7QEA8_DIBLA</name>
<dbReference type="GO" id="GO:0005829">
    <property type="term" value="C:cytosol"/>
    <property type="evidence" value="ECO:0007669"/>
    <property type="project" value="TreeGrafter"/>
</dbReference>
<dbReference type="OrthoDB" id="1856718at2759"/>
<keyword evidence="2" id="KW-0285">Flavoprotein</keyword>
<dbReference type="InterPro" id="IPR001709">
    <property type="entry name" value="Flavoprot_Pyr_Nucl_cyt_Rdtase"/>
</dbReference>
<dbReference type="EMBL" id="UYRU01079610">
    <property type="protein sequence ID" value="VDN30282.1"/>
    <property type="molecule type" value="Genomic_DNA"/>
</dbReference>
<dbReference type="Gene3D" id="1.20.990.10">
    <property type="entry name" value="NADPH-cytochrome p450 Reductase, Chain A, domain 3"/>
    <property type="match status" value="1"/>
</dbReference>
<evidence type="ECO:0000259" key="6">
    <source>
        <dbReference type="PROSITE" id="PS51384"/>
    </source>
</evidence>
<gene>
    <name evidence="7" type="ORF">DILT_LOCUS15509</name>
</gene>
<evidence type="ECO:0000256" key="2">
    <source>
        <dbReference type="ARBA" id="ARBA00022630"/>
    </source>
</evidence>
<dbReference type="PRINTS" id="PR00371">
    <property type="entry name" value="FPNCR"/>
</dbReference>
<evidence type="ECO:0000256" key="3">
    <source>
        <dbReference type="ARBA" id="ARBA00022827"/>
    </source>
</evidence>
<dbReference type="Gene3D" id="3.40.50.80">
    <property type="entry name" value="Nucleotide-binding domain of ferredoxin-NADP reductase (FNR) module"/>
    <property type="match status" value="1"/>
</dbReference>
<protein>
    <recommendedName>
        <fullName evidence="6">FAD-binding FR-type domain-containing protein</fullName>
    </recommendedName>
</protein>
<dbReference type="SUPFAM" id="SSF63380">
    <property type="entry name" value="Riboflavin synthase domain-like"/>
    <property type="match status" value="1"/>
</dbReference>
<feature type="domain" description="FAD-binding FR-type" evidence="6">
    <location>
        <begin position="24"/>
        <end position="294"/>
    </location>
</feature>
<proteinExistence type="predicted"/>
<keyword evidence="5" id="KW-0812">Transmembrane</keyword>
<dbReference type="SUPFAM" id="SSF52343">
    <property type="entry name" value="Ferredoxin reductase-like, C-terminal NADP-linked domain"/>
    <property type="match status" value="1"/>
</dbReference>
<comment type="cofactor">
    <cofactor evidence="1">
        <name>FAD</name>
        <dbReference type="ChEBI" id="CHEBI:57692"/>
    </cofactor>
</comment>